<dbReference type="PROSITE" id="PS00061">
    <property type="entry name" value="ADH_SHORT"/>
    <property type="match status" value="1"/>
</dbReference>
<dbReference type="PRINTS" id="PR00080">
    <property type="entry name" value="SDRFAMILY"/>
</dbReference>
<dbReference type="InterPro" id="IPR057326">
    <property type="entry name" value="KR_dom"/>
</dbReference>
<dbReference type="GO" id="GO:0016491">
    <property type="term" value="F:oxidoreductase activity"/>
    <property type="evidence" value="ECO:0007669"/>
    <property type="project" value="UniProtKB-KW"/>
</dbReference>
<name>A0AAN1XXX3_UNVUL</name>
<dbReference type="PANTHER" id="PTHR42879:SF2">
    <property type="entry name" value="3-OXOACYL-[ACYL-CARRIER-PROTEIN] REDUCTASE FABG"/>
    <property type="match status" value="1"/>
</dbReference>
<dbReference type="FunFam" id="3.40.50.720:FF:000084">
    <property type="entry name" value="Short-chain dehydrogenase reductase"/>
    <property type="match status" value="1"/>
</dbReference>
<dbReference type="Pfam" id="PF13561">
    <property type="entry name" value="adh_short_C2"/>
    <property type="match status" value="1"/>
</dbReference>
<feature type="domain" description="Ketoreductase" evidence="3">
    <location>
        <begin position="13"/>
        <end position="194"/>
    </location>
</feature>
<dbReference type="InterPro" id="IPR050259">
    <property type="entry name" value="SDR"/>
</dbReference>
<keyword evidence="2" id="KW-0560">Oxidoreductase</keyword>
<dbReference type="Proteomes" id="UP001317532">
    <property type="component" value="Chromosome"/>
</dbReference>
<dbReference type="InterPro" id="IPR036291">
    <property type="entry name" value="NAD(P)-bd_dom_sf"/>
</dbReference>
<dbReference type="InterPro" id="IPR020904">
    <property type="entry name" value="Sc_DH/Rdtase_CS"/>
</dbReference>
<dbReference type="PRINTS" id="PR00081">
    <property type="entry name" value="GDHRDH"/>
</dbReference>
<dbReference type="GO" id="GO:0032787">
    <property type="term" value="P:monocarboxylic acid metabolic process"/>
    <property type="evidence" value="ECO:0007669"/>
    <property type="project" value="UniProtKB-ARBA"/>
</dbReference>
<comment type="similarity">
    <text evidence="1">Belongs to the short-chain dehydrogenases/reductases (SDR) family.</text>
</comment>
<evidence type="ECO:0000256" key="2">
    <source>
        <dbReference type="ARBA" id="ARBA00023002"/>
    </source>
</evidence>
<protein>
    <submittedName>
        <fullName evidence="4">Epimerase</fullName>
    </submittedName>
</protein>
<dbReference type="PANTHER" id="PTHR42879">
    <property type="entry name" value="3-OXOACYL-(ACYL-CARRIER-PROTEIN) REDUCTASE"/>
    <property type="match status" value="1"/>
</dbReference>
<organism evidence="4 5">
    <name type="scientific">Vulcanimicrobium alpinum</name>
    <dbReference type="NCBI Taxonomy" id="3016050"/>
    <lineage>
        <taxon>Bacteria</taxon>
        <taxon>Bacillati</taxon>
        <taxon>Vulcanimicrobiota</taxon>
        <taxon>Vulcanimicrobiia</taxon>
        <taxon>Vulcanimicrobiales</taxon>
        <taxon>Vulcanimicrobiaceae</taxon>
        <taxon>Vulcanimicrobium</taxon>
    </lineage>
</organism>
<keyword evidence="5" id="KW-1185">Reference proteome</keyword>
<evidence type="ECO:0000259" key="3">
    <source>
        <dbReference type="SMART" id="SM00822"/>
    </source>
</evidence>
<evidence type="ECO:0000256" key="1">
    <source>
        <dbReference type="ARBA" id="ARBA00006484"/>
    </source>
</evidence>
<reference evidence="4 5" key="1">
    <citation type="journal article" date="2022" name="ISME Commun">
        <title>Vulcanimicrobium alpinus gen. nov. sp. nov., the first cultivated representative of the candidate phylum 'Eremiobacterota', is a metabolically versatile aerobic anoxygenic phototroph.</title>
        <authorList>
            <person name="Yabe S."/>
            <person name="Muto K."/>
            <person name="Abe K."/>
            <person name="Yokota A."/>
            <person name="Staudigel H."/>
            <person name="Tebo B.M."/>
        </authorList>
    </citation>
    <scope>NUCLEOTIDE SEQUENCE [LARGE SCALE GENOMIC DNA]</scope>
    <source>
        <strain evidence="4 5">WC8-2</strain>
    </source>
</reference>
<proteinExistence type="inferred from homology"/>
<dbReference type="AlphaFoldDB" id="A0AAN1XXX3"/>
<dbReference type="EMBL" id="AP025523">
    <property type="protein sequence ID" value="BDE06636.1"/>
    <property type="molecule type" value="Genomic_DNA"/>
</dbReference>
<sequence length="256" mass="26979">MSAPAGVIDLHGRVAFVTGGNRGIGAAVVRALHRAGAEVFFTYRSRAEEARALCEQLGGRVATHRLDVADPAALAPAIDACVAHFGRLDALVNNAAIFEENRFDRDDFDAWRAGWRRTFDVNLFAAADLAFLAMRAMRSAGEGTIVNIASRAGHRGELTFADYGASKAAMINLTKSIARSCARDGIVAFSVAPGFVATEMAAADLARNGDAIVAEIPLGRVADPDEVAHAVAFVCTPLARHLNGATLDVNGGSYVR</sequence>
<dbReference type="SMART" id="SM00822">
    <property type="entry name" value="PKS_KR"/>
    <property type="match status" value="1"/>
</dbReference>
<evidence type="ECO:0000313" key="5">
    <source>
        <dbReference type="Proteomes" id="UP001317532"/>
    </source>
</evidence>
<dbReference type="InterPro" id="IPR002347">
    <property type="entry name" value="SDR_fam"/>
</dbReference>
<dbReference type="RefSeq" id="WP_317994287.1">
    <property type="nucleotide sequence ID" value="NZ_AP025523.1"/>
</dbReference>
<evidence type="ECO:0000313" key="4">
    <source>
        <dbReference type="EMBL" id="BDE06636.1"/>
    </source>
</evidence>
<gene>
    <name evidence="4" type="ORF">WPS_19120</name>
</gene>
<dbReference type="SUPFAM" id="SSF51735">
    <property type="entry name" value="NAD(P)-binding Rossmann-fold domains"/>
    <property type="match status" value="1"/>
</dbReference>
<accession>A0AAN1XXX3</accession>
<dbReference type="Gene3D" id="3.40.50.720">
    <property type="entry name" value="NAD(P)-binding Rossmann-like Domain"/>
    <property type="match status" value="1"/>
</dbReference>
<dbReference type="KEGG" id="vab:WPS_19120"/>